<comment type="caution">
    <text evidence="1">The sequence shown here is derived from an EMBL/GenBank/DDBJ whole genome shotgun (WGS) entry which is preliminary data.</text>
</comment>
<reference evidence="1" key="1">
    <citation type="submission" date="2016-10" db="EMBL/GenBank/DDBJ databases">
        <title>Sequence of Gallionella enrichment culture.</title>
        <authorList>
            <person name="Poehlein A."/>
            <person name="Muehling M."/>
            <person name="Daniel R."/>
        </authorList>
    </citation>
    <scope>NUCLEOTIDE SEQUENCE</scope>
</reference>
<evidence type="ECO:0000313" key="1">
    <source>
        <dbReference type="EMBL" id="OIQ93927.1"/>
    </source>
</evidence>
<organism evidence="1">
    <name type="scientific">mine drainage metagenome</name>
    <dbReference type="NCBI Taxonomy" id="410659"/>
    <lineage>
        <taxon>unclassified sequences</taxon>
        <taxon>metagenomes</taxon>
        <taxon>ecological metagenomes</taxon>
    </lineage>
</organism>
<dbReference type="PROSITE" id="PS51257">
    <property type="entry name" value="PROKAR_LIPOPROTEIN"/>
    <property type="match status" value="1"/>
</dbReference>
<name>A0A1J5RPR0_9ZZZZ</name>
<protein>
    <submittedName>
        <fullName evidence="1">Uncharacterized protein</fullName>
    </submittedName>
</protein>
<sequence length="37" mass="3483">MKISFSKTLFSGALAVACIGSAAAAPLDAGLTAGTLG</sequence>
<gene>
    <name evidence="1" type="ORF">GALL_241150</name>
</gene>
<dbReference type="AlphaFoldDB" id="A0A1J5RPR0"/>
<proteinExistence type="predicted"/>
<dbReference type="EMBL" id="MLJW01000197">
    <property type="protein sequence ID" value="OIQ93927.1"/>
    <property type="molecule type" value="Genomic_DNA"/>
</dbReference>
<accession>A0A1J5RPR0</accession>